<evidence type="ECO:0000313" key="2">
    <source>
        <dbReference type="EMBL" id="UWP81276.1"/>
    </source>
</evidence>
<dbReference type="InterPro" id="IPR043519">
    <property type="entry name" value="NT_sf"/>
</dbReference>
<proteinExistence type="predicted"/>
<dbReference type="Gene3D" id="3.30.460.10">
    <property type="entry name" value="Beta Polymerase, domain 2"/>
    <property type="match status" value="1"/>
</dbReference>
<dbReference type="InterPro" id="IPR000835">
    <property type="entry name" value="HTH_MarR-typ"/>
</dbReference>
<dbReference type="Pfam" id="PF12802">
    <property type="entry name" value="MarR_2"/>
    <property type="match status" value="1"/>
</dbReference>
<gene>
    <name evidence="2" type="ORF">Dfulv_40155</name>
</gene>
<protein>
    <submittedName>
        <fullName evidence="2">MarR family transcriptional regulator</fullName>
    </submittedName>
</protein>
<dbReference type="InterPro" id="IPR036388">
    <property type="entry name" value="WH-like_DNA-bd_sf"/>
</dbReference>
<dbReference type="Proteomes" id="UP001059617">
    <property type="component" value="Chromosome"/>
</dbReference>
<evidence type="ECO:0000259" key="1">
    <source>
        <dbReference type="Pfam" id="PF12802"/>
    </source>
</evidence>
<reference evidence="2" key="2">
    <citation type="submission" date="2022-09" db="EMBL/GenBank/DDBJ databases">
        <title>Biosynthetic gene clusters of Dactylosporangioum fulvum.</title>
        <authorList>
            <person name="Caradec T."/>
        </authorList>
    </citation>
    <scope>NUCLEOTIDE SEQUENCE</scope>
    <source>
        <strain evidence="2">NRRL B-16292</strain>
    </source>
</reference>
<dbReference type="SUPFAM" id="SSF46785">
    <property type="entry name" value="Winged helix' DNA-binding domain"/>
    <property type="match status" value="1"/>
</dbReference>
<dbReference type="RefSeq" id="WP_259859040.1">
    <property type="nucleotide sequence ID" value="NZ_BAAAST010000121.1"/>
</dbReference>
<keyword evidence="3" id="KW-1185">Reference proteome</keyword>
<evidence type="ECO:0000313" key="3">
    <source>
        <dbReference type="Proteomes" id="UP001059617"/>
    </source>
</evidence>
<dbReference type="InterPro" id="IPR036390">
    <property type="entry name" value="WH_DNA-bd_sf"/>
</dbReference>
<sequence length="196" mass="21248">MQVRSRLLPLLRSPLIGELLAWLFLHPETSSSVVELARRFKVSQSTISREVSHLAAAGLVREERRGRLRLVGADLNNPLARPLTELLALTYGPAAVLADLLSGIGGVDEAYIYGSWAARYTGTAGPAPRDVDVLVVGDADDDDLADAARSAERRLGREVNVHRVSAAAWRSADDDPFLASVRSRPSYPILEPGDRS</sequence>
<accession>A0ABY5VVZ3</accession>
<reference evidence="2" key="1">
    <citation type="submission" date="2021-04" db="EMBL/GenBank/DDBJ databases">
        <authorList>
            <person name="Hartkoorn R.C."/>
            <person name="Beaudoing E."/>
            <person name="Hot D."/>
        </authorList>
    </citation>
    <scope>NUCLEOTIDE SEQUENCE</scope>
    <source>
        <strain evidence="2">NRRL B-16292</strain>
    </source>
</reference>
<dbReference type="Gene3D" id="1.10.10.10">
    <property type="entry name" value="Winged helix-like DNA-binding domain superfamily/Winged helix DNA-binding domain"/>
    <property type="match status" value="1"/>
</dbReference>
<feature type="domain" description="HTH marR-type" evidence="1">
    <location>
        <begin position="20"/>
        <end position="64"/>
    </location>
</feature>
<name>A0ABY5VVZ3_9ACTN</name>
<organism evidence="2 3">
    <name type="scientific">Dactylosporangium fulvum</name>
    <dbReference type="NCBI Taxonomy" id="53359"/>
    <lineage>
        <taxon>Bacteria</taxon>
        <taxon>Bacillati</taxon>
        <taxon>Actinomycetota</taxon>
        <taxon>Actinomycetes</taxon>
        <taxon>Micromonosporales</taxon>
        <taxon>Micromonosporaceae</taxon>
        <taxon>Dactylosporangium</taxon>
    </lineage>
</organism>
<dbReference type="EMBL" id="CP073720">
    <property type="protein sequence ID" value="UWP81276.1"/>
    <property type="molecule type" value="Genomic_DNA"/>
</dbReference>